<feature type="transmembrane region" description="Helical" evidence="6">
    <location>
        <begin position="563"/>
        <end position="582"/>
    </location>
</feature>
<dbReference type="PROSITE" id="PS50156">
    <property type="entry name" value="SSD"/>
    <property type="match status" value="1"/>
</dbReference>
<feature type="transmembrane region" description="Helical" evidence="6">
    <location>
        <begin position="353"/>
        <end position="373"/>
    </location>
</feature>
<accession>A0ABU5IVY2</accession>
<evidence type="ECO:0000256" key="4">
    <source>
        <dbReference type="ARBA" id="ARBA00022989"/>
    </source>
</evidence>
<comment type="subcellular location">
    <subcellularLocation>
        <location evidence="1">Cell membrane</location>
        <topology evidence="1">Multi-pass membrane protein</topology>
    </subcellularLocation>
</comment>
<dbReference type="InterPro" id="IPR004869">
    <property type="entry name" value="MMPL_dom"/>
</dbReference>
<dbReference type="Gene3D" id="1.20.1640.10">
    <property type="entry name" value="Multidrug efflux transporter AcrB transmembrane domain"/>
    <property type="match status" value="2"/>
</dbReference>
<evidence type="ECO:0000313" key="9">
    <source>
        <dbReference type="Proteomes" id="UP001290455"/>
    </source>
</evidence>
<protein>
    <submittedName>
        <fullName evidence="8">MMPL family transporter</fullName>
    </submittedName>
</protein>
<dbReference type="PANTHER" id="PTHR33406:SF13">
    <property type="entry name" value="MEMBRANE PROTEIN YDFJ"/>
    <property type="match status" value="1"/>
</dbReference>
<feature type="transmembrane region" description="Helical" evidence="6">
    <location>
        <begin position="192"/>
        <end position="210"/>
    </location>
</feature>
<evidence type="ECO:0000313" key="8">
    <source>
        <dbReference type="EMBL" id="MDZ5471312.1"/>
    </source>
</evidence>
<keyword evidence="4 6" id="KW-1133">Transmembrane helix</keyword>
<keyword evidence="9" id="KW-1185">Reference proteome</keyword>
<evidence type="ECO:0000256" key="1">
    <source>
        <dbReference type="ARBA" id="ARBA00004651"/>
    </source>
</evidence>
<keyword evidence="2" id="KW-1003">Cell membrane</keyword>
<proteinExistence type="predicted"/>
<feature type="transmembrane region" description="Helical" evidence="6">
    <location>
        <begin position="262"/>
        <end position="284"/>
    </location>
</feature>
<dbReference type="InterPro" id="IPR000731">
    <property type="entry name" value="SSD"/>
</dbReference>
<dbReference type="Pfam" id="PF03176">
    <property type="entry name" value="MMPL"/>
    <property type="match status" value="2"/>
</dbReference>
<sequence>MYERRYLVTLFSIILFLTMIPFARDLPNVLKENGFTPVGSESDQGYQQMEHTLGIESSSLTVVYKSNQLDLTEPKQVKRILSSLSSVEELPYVTHIHINELGKSKKKSHIQSVHISLSLTDSESINVFPKIRDLIPTPDGMEVYVNGGIATLYDIQTATKNDLLKAEMIGLPIALLVLLVIFGTVVASFLPIIVGLMGVTITLGITYFVADYYSLSNFLPNIVTMIGLAIGIDYALFVVSRFREELELQSSVKEAVGMTSQMAGTSIIFSGFAVLIGLFGMLFIDLPIMRALCLGGIFIVLFSVLLSNTLLLSLLAIIGKNINRFKVFPTLQARWSQSTFWEKVAFAVMKRPVFLALFMSGLLILLMVPIGGIKLGVPTADVLPPTYESRIGADLIKEAYDDRERSPIYLVVEAEKPITNVSTIKKLNDYSKEITKVAGVKEVRSFITALGNHPPDRTAELLAQRENLELVQEKNLLKQNTALITVIGASHPESIKTEQLVVRLRQLENESFQTYITGPSAYRVDMLERIKAGLPYLITFVMIVTYIILFIAFRSALLPLKAVLMNVLSLGASLGIVVIVFQKGLFADLFQVTSTGYVSIVMPVTIFCVVFGISMDYEVFLISRILEEYERTGDNDYSTATGLRKTGGLISSAALILMVVVGSFIFTDIEITKALGIGLFSAIFIDATFIRIIVVPALMKLMGHANWWAPKFLFKVR</sequence>
<dbReference type="Proteomes" id="UP001290455">
    <property type="component" value="Unassembled WGS sequence"/>
</dbReference>
<feature type="transmembrane region" description="Helical" evidence="6">
    <location>
        <begin position="6"/>
        <end position="23"/>
    </location>
</feature>
<reference evidence="8 9" key="1">
    <citation type="submission" date="2023-11" db="EMBL/GenBank/DDBJ databases">
        <title>Bacillus jintuensis, isolated from a mudflat on the Beibu Gulf coast.</title>
        <authorList>
            <person name="Li M."/>
        </authorList>
    </citation>
    <scope>NUCLEOTIDE SEQUENCE [LARGE SCALE GENOMIC DNA]</scope>
    <source>
        <strain evidence="8 9">31A1R</strain>
    </source>
</reference>
<name>A0ABU5IVY2_9BACI</name>
<dbReference type="InterPro" id="IPR050545">
    <property type="entry name" value="Mycobact_MmpL"/>
</dbReference>
<feature type="transmembrane region" description="Helical" evidence="6">
    <location>
        <begin position="536"/>
        <end position="557"/>
    </location>
</feature>
<evidence type="ECO:0000256" key="3">
    <source>
        <dbReference type="ARBA" id="ARBA00022692"/>
    </source>
</evidence>
<evidence type="ECO:0000256" key="6">
    <source>
        <dbReference type="SAM" id="Phobius"/>
    </source>
</evidence>
<feature type="transmembrane region" description="Helical" evidence="6">
    <location>
        <begin position="648"/>
        <end position="667"/>
    </location>
</feature>
<evidence type="ECO:0000256" key="2">
    <source>
        <dbReference type="ARBA" id="ARBA00022475"/>
    </source>
</evidence>
<organism evidence="8 9">
    <name type="scientific">Robertmurraya mangrovi</name>
    <dbReference type="NCBI Taxonomy" id="3098077"/>
    <lineage>
        <taxon>Bacteria</taxon>
        <taxon>Bacillati</taxon>
        <taxon>Bacillota</taxon>
        <taxon>Bacilli</taxon>
        <taxon>Bacillales</taxon>
        <taxon>Bacillaceae</taxon>
        <taxon>Robertmurraya</taxon>
    </lineage>
</organism>
<feature type="transmembrane region" description="Helical" evidence="6">
    <location>
        <begin position="291"/>
        <end position="318"/>
    </location>
</feature>
<dbReference type="PANTHER" id="PTHR33406">
    <property type="entry name" value="MEMBRANE PROTEIN MJ1562-RELATED"/>
    <property type="match status" value="1"/>
</dbReference>
<feature type="transmembrane region" description="Helical" evidence="6">
    <location>
        <begin position="168"/>
        <end position="186"/>
    </location>
</feature>
<feature type="transmembrane region" description="Helical" evidence="6">
    <location>
        <begin position="674"/>
        <end position="699"/>
    </location>
</feature>
<dbReference type="RefSeq" id="WP_322445611.1">
    <property type="nucleotide sequence ID" value="NZ_JAXOFX010000003.1"/>
</dbReference>
<keyword evidence="3 6" id="KW-0812">Transmembrane</keyword>
<keyword evidence="5 6" id="KW-0472">Membrane</keyword>
<dbReference type="EMBL" id="JAXOFX010000003">
    <property type="protein sequence ID" value="MDZ5471312.1"/>
    <property type="molecule type" value="Genomic_DNA"/>
</dbReference>
<dbReference type="SUPFAM" id="SSF82866">
    <property type="entry name" value="Multidrug efflux transporter AcrB transmembrane domain"/>
    <property type="match status" value="2"/>
</dbReference>
<evidence type="ECO:0000259" key="7">
    <source>
        <dbReference type="PROSITE" id="PS50156"/>
    </source>
</evidence>
<comment type="caution">
    <text evidence="8">The sequence shown here is derived from an EMBL/GenBank/DDBJ whole genome shotgun (WGS) entry which is preliminary data.</text>
</comment>
<feature type="transmembrane region" description="Helical" evidence="6">
    <location>
        <begin position="222"/>
        <end position="242"/>
    </location>
</feature>
<gene>
    <name evidence="8" type="ORF">SM124_06085</name>
</gene>
<evidence type="ECO:0000256" key="5">
    <source>
        <dbReference type="ARBA" id="ARBA00023136"/>
    </source>
</evidence>
<feature type="transmembrane region" description="Helical" evidence="6">
    <location>
        <begin position="594"/>
        <end position="614"/>
    </location>
</feature>
<feature type="domain" description="SSD" evidence="7">
    <location>
        <begin position="197"/>
        <end position="317"/>
    </location>
</feature>